<feature type="transmembrane region" description="Helical" evidence="1">
    <location>
        <begin position="42"/>
        <end position="67"/>
    </location>
</feature>
<keyword evidence="1" id="KW-0472">Membrane</keyword>
<dbReference type="EMBL" id="JAAGBB010000009">
    <property type="protein sequence ID" value="MBR0664600.1"/>
    <property type="molecule type" value="Genomic_DNA"/>
</dbReference>
<dbReference type="Proteomes" id="UP001196870">
    <property type="component" value="Unassembled WGS sequence"/>
</dbReference>
<evidence type="ECO:0000256" key="1">
    <source>
        <dbReference type="SAM" id="Phobius"/>
    </source>
</evidence>
<proteinExistence type="predicted"/>
<feature type="transmembrane region" description="Helical" evidence="1">
    <location>
        <begin position="73"/>
        <end position="94"/>
    </location>
</feature>
<keyword evidence="1" id="KW-0812">Transmembrane</keyword>
<protein>
    <submittedName>
        <fullName evidence="2">Uncharacterized protein</fullName>
    </submittedName>
</protein>
<name>A0ABS5EWC6_9PROT</name>
<comment type="caution">
    <text evidence="2">The sequence shown here is derived from an EMBL/GenBank/DDBJ whole genome shotgun (WGS) entry which is preliminary data.</text>
</comment>
<feature type="transmembrane region" description="Helical" evidence="1">
    <location>
        <begin position="6"/>
        <end position="22"/>
    </location>
</feature>
<reference evidence="3" key="1">
    <citation type="journal article" date="2021" name="Syst. Appl. Microbiol.">
        <title>Roseomonas hellenica sp. nov., isolated from roots of wild-growing Alkanna tinctoria.</title>
        <authorList>
            <person name="Rat A."/>
            <person name="Naranjo H.D."/>
            <person name="Lebbe L."/>
            <person name="Cnockaert M."/>
            <person name="Krigas N."/>
            <person name="Grigoriadou K."/>
            <person name="Maloupa E."/>
            <person name="Willems A."/>
        </authorList>
    </citation>
    <scope>NUCLEOTIDE SEQUENCE [LARGE SCALE GENOMIC DNA]</scope>
    <source>
        <strain evidence="3">LMG 31523</strain>
    </source>
</reference>
<feature type="transmembrane region" description="Helical" evidence="1">
    <location>
        <begin position="106"/>
        <end position="126"/>
    </location>
</feature>
<evidence type="ECO:0000313" key="3">
    <source>
        <dbReference type="Proteomes" id="UP001196870"/>
    </source>
</evidence>
<keyword evidence="1" id="KW-1133">Transmembrane helix</keyword>
<sequence length="134" mass="13956">MDISPLLVIFGACAVIFAILLHSGTRGRRGRIPPGTGKSTEIVVAGLASVNIAGVLGLLWFAAAMLVYDGVMVVELVICAVLIAVLAMTTGGAFALKRHRKTKAAVALLAVAALPAIAVYGFLLYLDSHPIDMR</sequence>
<dbReference type="RefSeq" id="WP_211852266.1">
    <property type="nucleotide sequence ID" value="NZ_JAAGBB010000009.1"/>
</dbReference>
<gene>
    <name evidence="2" type="ORF">GXW71_09570</name>
</gene>
<evidence type="ECO:0000313" key="2">
    <source>
        <dbReference type="EMBL" id="MBR0664600.1"/>
    </source>
</evidence>
<organism evidence="2 3">
    <name type="scientific">Plastoroseomonas hellenica</name>
    <dbReference type="NCBI Taxonomy" id="2687306"/>
    <lineage>
        <taxon>Bacteria</taxon>
        <taxon>Pseudomonadati</taxon>
        <taxon>Pseudomonadota</taxon>
        <taxon>Alphaproteobacteria</taxon>
        <taxon>Acetobacterales</taxon>
        <taxon>Acetobacteraceae</taxon>
        <taxon>Plastoroseomonas</taxon>
    </lineage>
</organism>
<accession>A0ABS5EWC6</accession>
<keyword evidence="3" id="KW-1185">Reference proteome</keyword>